<dbReference type="Pfam" id="PF07686">
    <property type="entry name" value="V-set"/>
    <property type="match status" value="2"/>
</dbReference>
<evidence type="ECO:0000256" key="1">
    <source>
        <dbReference type="ARBA" id="ARBA00004370"/>
    </source>
</evidence>
<dbReference type="AlphaFoldDB" id="A0A498M6P5"/>
<evidence type="ECO:0000256" key="3">
    <source>
        <dbReference type="ARBA" id="ARBA00023136"/>
    </source>
</evidence>
<keyword evidence="6" id="KW-1133">Transmembrane helix</keyword>
<comment type="subcellular location">
    <subcellularLocation>
        <location evidence="1">Membrane</location>
    </subcellularLocation>
</comment>
<feature type="transmembrane region" description="Helical" evidence="6">
    <location>
        <begin position="899"/>
        <end position="916"/>
    </location>
</feature>
<dbReference type="STRING" id="84645.A0A498M6P5"/>
<evidence type="ECO:0000259" key="7">
    <source>
        <dbReference type="SMART" id="SM00409"/>
    </source>
</evidence>
<feature type="domain" description="Immunoglobulin" evidence="7">
    <location>
        <begin position="581"/>
        <end position="676"/>
    </location>
</feature>
<dbReference type="InterPro" id="IPR015631">
    <property type="entry name" value="CD2/SLAM_rcpt"/>
</dbReference>
<dbReference type="EMBL" id="QBIY01012805">
    <property type="protein sequence ID" value="RXN16180.1"/>
    <property type="molecule type" value="Genomic_DNA"/>
</dbReference>
<feature type="region of interest" description="Disordered" evidence="5">
    <location>
        <begin position="949"/>
        <end position="976"/>
    </location>
</feature>
<dbReference type="InterPro" id="IPR036179">
    <property type="entry name" value="Ig-like_dom_sf"/>
</dbReference>
<proteinExistence type="predicted"/>
<keyword evidence="6" id="KW-0812">Transmembrane</keyword>
<reference evidence="8 9" key="1">
    <citation type="submission" date="2018-03" db="EMBL/GenBank/DDBJ databases">
        <title>Draft genome sequence of Rohu Carp (Labeo rohita).</title>
        <authorList>
            <person name="Das P."/>
            <person name="Kushwaha B."/>
            <person name="Joshi C.G."/>
            <person name="Kumar D."/>
            <person name="Nagpure N.S."/>
            <person name="Sahoo L."/>
            <person name="Das S.P."/>
            <person name="Bit A."/>
            <person name="Patnaik S."/>
            <person name="Meher P.K."/>
            <person name="Jayasankar P."/>
            <person name="Koringa P.G."/>
            <person name="Patel N.V."/>
            <person name="Hinsu A.T."/>
            <person name="Kumar R."/>
            <person name="Pandey M."/>
            <person name="Agarwal S."/>
            <person name="Srivastava S."/>
            <person name="Singh M."/>
            <person name="Iquebal M.A."/>
            <person name="Jaiswal S."/>
            <person name="Angadi U.B."/>
            <person name="Kumar N."/>
            <person name="Raza M."/>
            <person name="Shah T.M."/>
            <person name="Rai A."/>
            <person name="Jena J.K."/>
        </authorList>
    </citation>
    <scope>NUCLEOTIDE SEQUENCE [LARGE SCALE GENOMIC DNA]</scope>
    <source>
        <strain evidence="8">DASCIFA01</strain>
        <tissue evidence="8">Testis</tissue>
    </source>
</reference>
<dbReference type="SUPFAM" id="SSF48726">
    <property type="entry name" value="Immunoglobulin"/>
    <property type="match status" value="2"/>
</dbReference>
<dbReference type="PANTHER" id="PTHR12080">
    <property type="entry name" value="SIGNALING LYMPHOCYTIC ACTIVATION MOLECULE"/>
    <property type="match status" value="1"/>
</dbReference>
<dbReference type="PANTHER" id="PTHR12080:SF56">
    <property type="entry name" value="NATURAL KILLER CELL RECEPTOR 2B4"/>
    <property type="match status" value="1"/>
</dbReference>
<keyword evidence="3 6" id="KW-0472">Membrane</keyword>
<organism evidence="8 9">
    <name type="scientific">Labeo rohita</name>
    <name type="common">Indian major carp</name>
    <name type="synonym">Cyprinus rohita</name>
    <dbReference type="NCBI Taxonomy" id="84645"/>
    <lineage>
        <taxon>Eukaryota</taxon>
        <taxon>Metazoa</taxon>
        <taxon>Chordata</taxon>
        <taxon>Craniata</taxon>
        <taxon>Vertebrata</taxon>
        <taxon>Euteleostomi</taxon>
        <taxon>Actinopterygii</taxon>
        <taxon>Neopterygii</taxon>
        <taxon>Teleostei</taxon>
        <taxon>Ostariophysi</taxon>
        <taxon>Cypriniformes</taxon>
        <taxon>Cyprinidae</taxon>
        <taxon>Labeoninae</taxon>
        <taxon>Labeonini</taxon>
        <taxon>Labeo</taxon>
    </lineage>
</organism>
<dbReference type="Pfam" id="PF03732">
    <property type="entry name" value="Retrotrans_gag"/>
    <property type="match status" value="1"/>
</dbReference>
<dbReference type="InterPro" id="IPR003599">
    <property type="entry name" value="Ig_sub"/>
</dbReference>
<dbReference type="InterPro" id="IPR005162">
    <property type="entry name" value="Retrotrans_gag_dom"/>
</dbReference>
<protein>
    <submittedName>
        <fullName evidence="8">CD48 antigen-like protein</fullName>
    </submittedName>
</protein>
<feature type="domain" description="Immunoglobulin" evidence="7">
    <location>
        <begin position="351"/>
        <end position="449"/>
    </location>
</feature>
<accession>A0A498M6P5</accession>
<comment type="caution">
    <text evidence="8">The sequence shown here is derived from an EMBL/GenBank/DDBJ whole genome shotgun (WGS) entry which is preliminary data.</text>
</comment>
<feature type="transmembrane region" description="Helical" evidence="6">
    <location>
        <begin position="775"/>
        <end position="793"/>
    </location>
</feature>
<dbReference type="GO" id="GO:0016020">
    <property type="term" value="C:membrane"/>
    <property type="evidence" value="ECO:0007669"/>
    <property type="project" value="UniProtKB-SubCell"/>
</dbReference>
<feature type="transmembrane region" description="Helical" evidence="6">
    <location>
        <begin position="549"/>
        <end position="571"/>
    </location>
</feature>
<evidence type="ECO:0000313" key="9">
    <source>
        <dbReference type="Proteomes" id="UP000290572"/>
    </source>
</evidence>
<keyword evidence="9" id="KW-1185">Reference proteome</keyword>
<evidence type="ECO:0000256" key="6">
    <source>
        <dbReference type="SAM" id="Phobius"/>
    </source>
</evidence>
<evidence type="ECO:0000256" key="4">
    <source>
        <dbReference type="ARBA" id="ARBA00023180"/>
    </source>
</evidence>
<dbReference type="InterPro" id="IPR013106">
    <property type="entry name" value="Ig_V-set"/>
</dbReference>
<evidence type="ECO:0000313" key="8">
    <source>
        <dbReference type="EMBL" id="RXN16180.1"/>
    </source>
</evidence>
<sequence>MDPAEGSSLQSALELQGAMLGRHEQELSSTRHSVDNLSAQFAGLVERLDRLTLSGFASAPLTVGPSPLSSEPRVNNPPTYAGEPKSCKSFLIQCEVVFSLQSRTYASETSKVAYVISLLTGRAREWGTAVWESQARCCFEFESFKDEMIKTFDQSVFGKEASRLLASIQQGRRSVADYSVEFRTLAATSGWNAEALVARFLEGLNDAFKDELYAREVPDRLDDLISLALRLDARRELRRRARMRTEPVASIPLAPSSDENIVEDPVLTVNSNRSSSDSCTVNFTCRAHELKINSSYQNNRCSKEEVTSQINTLILYCIEESIICNHSNPVSWKQDRINILQLCDHKGFSAEISVFVQTGASVQLNIQTQELPEFDDFSWKNDKSQNIVKYTNESKKVRPHPSYKDRMDFNNKTFSLTLKNMQKTDSGLYTAVAAAESDNNIVTYRVSVIDAVEAPVLTVNSSWFDGNSCTVNFTCRTHDLILNSMYSGNCSEKEVQSNGNNNLTLDCSQKSIICNHSNPVSWKDDRKYITQLCVNEETTPQKMESSLPWPGIALGVLAFILLIVVVFVVIYRKYKKGFSAEISVLMQTGASVQLDIQTQELPEFDDFYWKNDKSENIVKYTNESKKVKFYKNRVNFNDKTFSLKLKNMQKTDSGLYTAIASGKSDSIISTYRVSVIDAVEAPVLAVNSSWSSPDPCSFTCKGNNSIISAIFNSSSCSHEAETSSDIYTLRLSCSGDSIMCNYSNPVSWKTDTKTINELCTVNQDPERQLAKEASLHLLWLIPICLLTGLLVVVCKKKKDAVEAPVLAVNSSWSSPDPCSFTCKGNNSIISAIFNSSSCSHEAETSSDIYNLRLNCSGDSIMCNYSNPVSWRTDTKMINELCTVNQGPERQQAKETSLHLLWLIPTCLFAIGLLVVVGKKKKGALKNEQTIYAEVDDSIKTQKSLETLKKSENPQTVYDTAKDPGQTDVTIHTTPNDERVNQVKIKQ</sequence>
<keyword evidence="2" id="KW-0732">Signal</keyword>
<evidence type="ECO:0000256" key="5">
    <source>
        <dbReference type="SAM" id="MobiDB-lite"/>
    </source>
</evidence>
<dbReference type="InterPro" id="IPR013783">
    <property type="entry name" value="Ig-like_fold"/>
</dbReference>
<dbReference type="Gene3D" id="2.60.40.10">
    <property type="entry name" value="Immunoglobulins"/>
    <property type="match status" value="2"/>
</dbReference>
<name>A0A498M6P5_LABRO</name>
<evidence type="ECO:0000256" key="2">
    <source>
        <dbReference type="ARBA" id="ARBA00022729"/>
    </source>
</evidence>
<keyword evidence="4" id="KW-0325">Glycoprotein</keyword>
<dbReference type="Proteomes" id="UP000290572">
    <property type="component" value="Unassembled WGS sequence"/>
</dbReference>
<gene>
    <name evidence="8" type="ORF">ROHU_027664</name>
</gene>
<dbReference type="SMART" id="SM00409">
    <property type="entry name" value="IG"/>
    <property type="match status" value="2"/>
</dbReference>